<evidence type="ECO:0000313" key="3">
    <source>
        <dbReference type="Proteomes" id="UP001595665"/>
    </source>
</evidence>
<organism evidence="2 3">
    <name type="scientific">Massilia haematophila</name>
    <dbReference type="NCBI Taxonomy" id="457923"/>
    <lineage>
        <taxon>Bacteria</taxon>
        <taxon>Pseudomonadati</taxon>
        <taxon>Pseudomonadota</taxon>
        <taxon>Betaproteobacteria</taxon>
        <taxon>Burkholderiales</taxon>
        <taxon>Oxalobacteraceae</taxon>
        <taxon>Telluria group</taxon>
        <taxon>Massilia</taxon>
    </lineage>
</organism>
<dbReference type="Proteomes" id="UP001595665">
    <property type="component" value="Unassembled WGS sequence"/>
</dbReference>
<feature type="chain" id="PRO_5045966336" evidence="1">
    <location>
        <begin position="27"/>
        <end position="263"/>
    </location>
</feature>
<name>A0ABV7PDS1_9BURK</name>
<gene>
    <name evidence="2" type="ORF">ACFOPH_03515</name>
</gene>
<keyword evidence="1" id="KW-0732">Signal</keyword>
<reference evidence="3" key="1">
    <citation type="journal article" date="2019" name="Int. J. Syst. Evol. Microbiol.">
        <title>The Global Catalogue of Microorganisms (GCM) 10K type strain sequencing project: providing services to taxonomists for standard genome sequencing and annotation.</title>
        <authorList>
            <consortium name="The Broad Institute Genomics Platform"/>
            <consortium name="The Broad Institute Genome Sequencing Center for Infectious Disease"/>
            <person name="Wu L."/>
            <person name="Ma J."/>
        </authorList>
    </citation>
    <scope>NUCLEOTIDE SEQUENCE [LARGE SCALE GENOMIC DNA]</scope>
    <source>
        <strain evidence="3">CCM 7480</strain>
    </source>
</reference>
<accession>A0ABV7PDS1</accession>
<dbReference type="RefSeq" id="WP_379733558.1">
    <property type="nucleotide sequence ID" value="NZ_JBHRVV010000001.1"/>
</dbReference>
<evidence type="ECO:0000256" key="1">
    <source>
        <dbReference type="SAM" id="SignalP"/>
    </source>
</evidence>
<evidence type="ECO:0000313" key="2">
    <source>
        <dbReference type="EMBL" id="MFC3457316.1"/>
    </source>
</evidence>
<comment type="caution">
    <text evidence="2">The sequence shown here is derived from an EMBL/GenBank/DDBJ whole genome shotgun (WGS) entry which is preliminary data.</text>
</comment>
<protein>
    <submittedName>
        <fullName evidence="2">Uncharacterized protein</fullName>
    </submittedName>
</protein>
<dbReference type="EMBL" id="JBHRVV010000001">
    <property type="protein sequence ID" value="MFC3457316.1"/>
    <property type="molecule type" value="Genomic_DNA"/>
</dbReference>
<keyword evidence="3" id="KW-1185">Reference proteome</keyword>
<sequence length="263" mass="28498">MRRAPLLVLTLACALGSLLLCGSAAAVPGVDEPDTIQVNGIRKPEVHKYKAIVAGLDSFDKHHALAPDVPELRFRIRALRGAEMPDQARVRIEGEDGFVLPLALDAANRFTVPRSEAALDADGELALNQKRKFYRVEPDVRTPGLPANVRRLGDLRLECRVMVAIAKEEISLLWVVAINGILRTRDWCAFTLEERPKWGFDAGAPLLAATLREGERRQALDTGKTSFDVVLSDASWSDDALVELEFGAPPAVAAASPPPAAAP</sequence>
<feature type="signal peptide" evidence="1">
    <location>
        <begin position="1"/>
        <end position="26"/>
    </location>
</feature>
<proteinExistence type="predicted"/>